<name>A0A813DPS9_POLGL</name>
<dbReference type="EMBL" id="CAJNNV010004393">
    <property type="protein sequence ID" value="CAE8590664.1"/>
    <property type="molecule type" value="Genomic_DNA"/>
</dbReference>
<gene>
    <name evidence="1" type="ORF">PGLA1383_LOCUS9380</name>
</gene>
<reference evidence="1" key="1">
    <citation type="submission" date="2021-02" db="EMBL/GenBank/DDBJ databases">
        <authorList>
            <person name="Dougan E. K."/>
            <person name="Rhodes N."/>
            <person name="Thang M."/>
            <person name="Chan C."/>
        </authorList>
    </citation>
    <scope>NUCLEOTIDE SEQUENCE</scope>
</reference>
<sequence length="109" mass="12078">MLCLMLVSIPRRGVYTCRGRVGRHCVPVLGRFYGILSCPGESEPVIATDLHTRREKVGHFQASPVYEGSSLGDRVWIFEGNSVSRSWPSGPEAEAYLLGARFQGIGRRL</sequence>
<dbReference type="Proteomes" id="UP000654075">
    <property type="component" value="Unassembled WGS sequence"/>
</dbReference>
<protein>
    <submittedName>
        <fullName evidence="1">Uncharacterized protein</fullName>
    </submittedName>
</protein>
<proteinExistence type="predicted"/>
<comment type="caution">
    <text evidence="1">The sequence shown here is derived from an EMBL/GenBank/DDBJ whole genome shotgun (WGS) entry which is preliminary data.</text>
</comment>
<evidence type="ECO:0000313" key="2">
    <source>
        <dbReference type="Proteomes" id="UP000654075"/>
    </source>
</evidence>
<organism evidence="1 2">
    <name type="scientific">Polarella glacialis</name>
    <name type="common">Dinoflagellate</name>
    <dbReference type="NCBI Taxonomy" id="89957"/>
    <lineage>
        <taxon>Eukaryota</taxon>
        <taxon>Sar</taxon>
        <taxon>Alveolata</taxon>
        <taxon>Dinophyceae</taxon>
        <taxon>Suessiales</taxon>
        <taxon>Suessiaceae</taxon>
        <taxon>Polarella</taxon>
    </lineage>
</organism>
<keyword evidence="2" id="KW-1185">Reference proteome</keyword>
<evidence type="ECO:0000313" key="1">
    <source>
        <dbReference type="EMBL" id="CAE8590664.1"/>
    </source>
</evidence>
<dbReference type="AlphaFoldDB" id="A0A813DPS9"/>
<accession>A0A813DPS9</accession>